<proteinExistence type="predicted"/>
<accession>A0A5N7A588</accession>
<evidence type="ECO:0000313" key="2">
    <source>
        <dbReference type="EMBL" id="KAE8364855.1"/>
    </source>
</evidence>
<protein>
    <submittedName>
        <fullName evidence="2">Uncharacterized protein</fullName>
    </submittedName>
</protein>
<keyword evidence="1" id="KW-0472">Membrane</keyword>
<reference evidence="2 3" key="1">
    <citation type="submission" date="2019-04" db="EMBL/GenBank/DDBJ databases">
        <title>Friends and foes A comparative genomics studyof 23 Aspergillus species from section Flavi.</title>
        <authorList>
            <consortium name="DOE Joint Genome Institute"/>
            <person name="Kjaerbolling I."/>
            <person name="Vesth T."/>
            <person name="Frisvad J.C."/>
            <person name="Nybo J.L."/>
            <person name="Theobald S."/>
            <person name="Kildgaard S."/>
            <person name="Isbrandt T."/>
            <person name="Kuo A."/>
            <person name="Sato A."/>
            <person name="Lyhne E.K."/>
            <person name="Kogle M.E."/>
            <person name="Wiebenga A."/>
            <person name="Kun R.S."/>
            <person name="Lubbers R.J."/>
            <person name="Makela M.R."/>
            <person name="Barry K."/>
            <person name="Chovatia M."/>
            <person name="Clum A."/>
            <person name="Daum C."/>
            <person name="Haridas S."/>
            <person name="He G."/>
            <person name="LaButti K."/>
            <person name="Lipzen A."/>
            <person name="Mondo S."/>
            <person name="Riley R."/>
            <person name="Salamov A."/>
            <person name="Simmons B.A."/>
            <person name="Magnuson J.K."/>
            <person name="Henrissat B."/>
            <person name="Mortensen U.H."/>
            <person name="Larsen T.O."/>
            <person name="Devries R.P."/>
            <person name="Grigoriev I.V."/>
            <person name="Machida M."/>
            <person name="Baker S.E."/>
            <person name="Andersen M.R."/>
        </authorList>
    </citation>
    <scope>NUCLEOTIDE SEQUENCE [LARGE SCALE GENOMIC DNA]</scope>
    <source>
        <strain evidence="2 3">CBS 763.97</strain>
    </source>
</reference>
<feature type="transmembrane region" description="Helical" evidence="1">
    <location>
        <begin position="30"/>
        <end position="55"/>
    </location>
</feature>
<evidence type="ECO:0000313" key="3">
    <source>
        <dbReference type="Proteomes" id="UP000326268"/>
    </source>
</evidence>
<keyword evidence="1" id="KW-0812">Transmembrane</keyword>
<organism evidence="2 3">
    <name type="scientific">Aspergillus caelatus</name>
    <dbReference type="NCBI Taxonomy" id="61420"/>
    <lineage>
        <taxon>Eukaryota</taxon>
        <taxon>Fungi</taxon>
        <taxon>Dikarya</taxon>
        <taxon>Ascomycota</taxon>
        <taxon>Pezizomycotina</taxon>
        <taxon>Eurotiomycetes</taxon>
        <taxon>Eurotiomycetidae</taxon>
        <taxon>Eurotiales</taxon>
        <taxon>Aspergillaceae</taxon>
        <taxon>Aspergillus</taxon>
        <taxon>Aspergillus subgen. Circumdati</taxon>
    </lineage>
</organism>
<sequence>MLKKSIRSAWCNLYIFSSHFRFHRQLSDCITCMTLPCHLLFILIYLSCTALLFQLRSSGNSRFLFFFFFFFFDFHSTLMFPSSWAEASSCKAHPPLCISLS</sequence>
<dbReference type="GeneID" id="43648942"/>
<dbReference type="OrthoDB" id="10417778at2759"/>
<feature type="transmembrane region" description="Helical" evidence="1">
    <location>
        <begin position="61"/>
        <end position="81"/>
    </location>
</feature>
<dbReference type="AlphaFoldDB" id="A0A5N7A588"/>
<gene>
    <name evidence="2" type="ORF">BDV27DRAFT_109842</name>
</gene>
<dbReference type="RefSeq" id="XP_031927936.1">
    <property type="nucleotide sequence ID" value="XM_032064496.1"/>
</dbReference>
<evidence type="ECO:0000256" key="1">
    <source>
        <dbReference type="SAM" id="Phobius"/>
    </source>
</evidence>
<dbReference type="Proteomes" id="UP000326268">
    <property type="component" value="Unassembled WGS sequence"/>
</dbReference>
<keyword evidence="3" id="KW-1185">Reference proteome</keyword>
<dbReference type="EMBL" id="ML737642">
    <property type="protein sequence ID" value="KAE8364855.1"/>
    <property type="molecule type" value="Genomic_DNA"/>
</dbReference>
<keyword evidence="1" id="KW-1133">Transmembrane helix</keyword>
<name>A0A5N7A588_9EURO</name>